<protein>
    <recommendedName>
        <fullName evidence="5">DUF4398 domain-containing protein</fullName>
    </recommendedName>
</protein>
<feature type="chain" id="PRO_5028872863" description="DUF4398 domain-containing protein" evidence="2">
    <location>
        <begin position="25"/>
        <end position="109"/>
    </location>
</feature>
<sequence length="109" mass="12308">MTKFLCCILTALALTGACLAPASAQGRLTSAQLEELRAKVEFQRDSYHRYDTAEQEAMAQGSPERAAVFHQAKQKAYDAYVGLNAEYQKAQMERREQQRRDAAQKPPER</sequence>
<dbReference type="Proteomes" id="UP000494245">
    <property type="component" value="Unassembled WGS sequence"/>
</dbReference>
<organism evidence="3 4">
    <name type="scientific">Fundidesulfovibrio magnetotacticus</name>
    <dbReference type="NCBI Taxonomy" id="2730080"/>
    <lineage>
        <taxon>Bacteria</taxon>
        <taxon>Pseudomonadati</taxon>
        <taxon>Thermodesulfobacteriota</taxon>
        <taxon>Desulfovibrionia</taxon>
        <taxon>Desulfovibrionales</taxon>
        <taxon>Desulfovibrionaceae</taxon>
        <taxon>Fundidesulfovibrio</taxon>
    </lineage>
</organism>
<accession>A0A6V8LUN5</accession>
<feature type="compositionally biased region" description="Basic and acidic residues" evidence="1">
    <location>
        <begin position="91"/>
        <end position="109"/>
    </location>
</feature>
<feature type="region of interest" description="Disordered" evidence="1">
    <location>
        <begin position="90"/>
        <end position="109"/>
    </location>
</feature>
<keyword evidence="2" id="KW-0732">Signal</keyword>
<dbReference type="EMBL" id="BLTE01000005">
    <property type="protein sequence ID" value="GFK93526.1"/>
    <property type="molecule type" value="Genomic_DNA"/>
</dbReference>
<evidence type="ECO:0000313" key="3">
    <source>
        <dbReference type="EMBL" id="GFK93526.1"/>
    </source>
</evidence>
<evidence type="ECO:0000256" key="2">
    <source>
        <dbReference type="SAM" id="SignalP"/>
    </source>
</evidence>
<reference evidence="3 4" key="1">
    <citation type="submission" date="2020-04" db="EMBL/GenBank/DDBJ databases">
        <authorList>
            <consortium name="Desulfovibrio sp. FSS-1 genome sequencing consortium"/>
            <person name="Shimoshige H."/>
            <person name="Kobayashi H."/>
            <person name="Maekawa T."/>
        </authorList>
    </citation>
    <scope>NUCLEOTIDE SEQUENCE [LARGE SCALE GENOMIC DNA]</scope>
    <source>
        <strain evidence="3 4">SIID29052-01</strain>
    </source>
</reference>
<gene>
    <name evidence="3" type="ORF">NNJEOMEG_01360</name>
</gene>
<reference evidence="3 4" key="2">
    <citation type="submission" date="2020-05" db="EMBL/GenBank/DDBJ databases">
        <title>Draft genome sequence of Desulfovibrio sp. strainFSS-1.</title>
        <authorList>
            <person name="Shimoshige H."/>
            <person name="Kobayashi H."/>
            <person name="Maekawa T."/>
        </authorList>
    </citation>
    <scope>NUCLEOTIDE SEQUENCE [LARGE SCALE GENOMIC DNA]</scope>
    <source>
        <strain evidence="3 4">SIID29052-01</strain>
    </source>
</reference>
<evidence type="ECO:0000256" key="1">
    <source>
        <dbReference type="SAM" id="MobiDB-lite"/>
    </source>
</evidence>
<comment type="caution">
    <text evidence="3">The sequence shown here is derived from an EMBL/GenBank/DDBJ whole genome shotgun (WGS) entry which is preliminary data.</text>
</comment>
<dbReference type="PROSITE" id="PS51257">
    <property type="entry name" value="PROKAR_LIPOPROTEIN"/>
    <property type="match status" value="1"/>
</dbReference>
<name>A0A6V8LUN5_9BACT</name>
<dbReference type="AlphaFoldDB" id="A0A6V8LUN5"/>
<feature type="signal peptide" evidence="2">
    <location>
        <begin position="1"/>
        <end position="24"/>
    </location>
</feature>
<proteinExistence type="predicted"/>
<keyword evidence="4" id="KW-1185">Reference proteome</keyword>
<dbReference type="RefSeq" id="WP_173082641.1">
    <property type="nucleotide sequence ID" value="NZ_BLTE01000005.1"/>
</dbReference>
<evidence type="ECO:0008006" key="5">
    <source>
        <dbReference type="Google" id="ProtNLM"/>
    </source>
</evidence>
<evidence type="ECO:0000313" key="4">
    <source>
        <dbReference type="Proteomes" id="UP000494245"/>
    </source>
</evidence>